<proteinExistence type="predicted"/>
<evidence type="ECO:0000256" key="6">
    <source>
        <dbReference type="SAM" id="Phobius"/>
    </source>
</evidence>
<dbReference type="GO" id="GO:0071944">
    <property type="term" value="C:cell periphery"/>
    <property type="evidence" value="ECO:0007669"/>
    <property type="project" value="UniProtKB-ARBA"/>
</dbReference>
<dbReference type="STRING" id="1314778.A0A5C3NR98"/>
<feature type="region of interest" description="Disordered" evidence="5">
    <location>
        <begin position="285"/>
        <end position="304"/>
    </location>
</feature>
<keyword evidence="7" id="KW-0732">Signal</keyword>
<evidence type="ECO:0000313" key="9">
    <source>
        <dbReference type="Proteomes" id="UP000308197"/>
    </source>
</evidence>
<keyword evidence="9" id="KW-1185">Reference proteome</keyword>
<evidence type="ECO:0000256" key="2">
    <source>
        <dbReference type="ARBA" id="ARBA00022692"/>
    </source>
</evidence>
<keyword evidence="4 6" id="KW-0472">Membrane</keyword>
<feature type="chain" id="PRO_5022886291" description="Transmembrane protein" evidence="7">
    <location>
        <begin position="24"/>
        <end position="351"/>
    </location>
</feature>
<accession>A0A5C3NR98</accession>
<protein>
    <recommendedName>
        <fullName evidence="10">Transmembrane protein</fullName>
    </recommendedName>
</protein>
<keyword evidence="3 6" id="KW-1133">Transmembrane helix</keyword>
<feature type="region of interest" description="Disordered" evidence="5">
    <location>
        <begin position="172"/>
        <end position="199"/>
    </location>
</feature>
<keyword evidence="2 6" id="KW-0812">Transmembrane</keyword>
<evidence type="ECO:0000256" key="5">
    <source>
        <dbReference type="SAM" id="MobiDB-lite"/>
    </source>
</evidence>
<evidence type="ECO:0000313" key="8">
    <source>
        <dbReference type="EMBL" id="TFK79914.1"/>
    </source>
</evidence>
<dbReference type="EMBL" id="ML211895">
    <property type="protein sequence ID" value="TFK79914.1"/>
    <property type="molecule type" value="Genomic_DNA"/>
</dbReference>
<dbReference type="AlphaFoldDB" id="A0A5C3NR98"/>
<evidence type="ECO:0000256" key="7">
    <source>
        <dbReference type="SAM" id="SignalP"/>
    </source>
</evidence>
<sequence>MVMSLPLVLASSVLCLLFSNGKAQSIPPIAQCHVYGGESPTEWTWMNNTRGQGACEVASYLQISCAGKDSAVLQGLVNSGAYYQGPIAQSPCLCNTVMYSLTEACQLCQYNVPDNVLQWSEYATNCTDRTNGSYPFAVPPGTAIPAWAYQDVLTTDKFDLFKAKEVAVQGLPDVTGSPTSSSASSTATATTSSSPSTGASSNVGAIVGGVVGGVLGVLLIGTIAICVFLRQRKIRRQAQVEPSISEASERPISTATAIDSHQPSLKPMSMISTPSMIYDPNDPRTFPSFQTSPSPTEMRAASPALSGPPGSIGGYMPHSFGAMQDYSGSSYYGGDYGHGNAASTYTGAPEV</sequence>
<dbReference type="Proteomes" id="UP000308197">
    <property type="component" value="Unassembled WGS sequence"/>
</dbReference>
<feature type="transmembrane region" description="Helical" evidence="6">
    <location>
        <begin position="203"/>
        <end position="229"/>
    </location>
</feature>
<comment type="subcellular location">
    <subcellularLocation>
        <location evidence="1">Membrane</location>
        <topology evidence="1">Single-pass membrane protein</topology>
    </subcellularLocation>
</comment>
<reference evidence="8 9" key="1">
    <citation type="journal article" date="2019" name="Nat. Ecol. Evol.">
        <title>Megaphylogeny resolves global patterns of mushroom evolution.</title>
        <authorList>
            <person name="Varga T."/>
            <person name="Krizsan K."/>
            <person name="Foldi C."/>
            <person name="Dima B."/>
            <person name="Sanchez-Garcia M."/>
            <person name="Sanchez-Ramirez S."/>
            <person name="Szollosi G.J."/>
            <person name="Szarkandi J.G."/>
            <person name="Papp V."/>
            <person name="Albert L."/>
            <person name="Andreopoulos W."/>
            <person name="Angelini C."/>
            <person name="Antonin V."/>
            <person name="Barry K.W."/>
            <person name="Bougher N.L."/>
            <person name="Buchanan P."/>
            <person name="Buyck B."/>
            <person name="Bense V."/>
            <person name="Catcheside P."/>
            <person name="Chovatia M."/>
            <person name="Cooper J."/>
            <person name="Damon W."/>
            <person name="Desjardin D."/>
            <person name="Finy P."/>
            <person name="Geml J."/>
            <person name="Haridas S."/>
            <person name="Hughes K."/>
            <person name="Justo A."/>
            <person name="Karasinski D."/>
            <person name="Kautmanova I."/>
            <person name="Kiss B."/>
            <person name="Kocsube S."/>
            <person name="Kotiranta H."/>
            <person name="LaButti K.M."/>
            <person name="Lechner B.E."/>
            <person name="Liimatainen K."/>
            <person name="Lipzen A."/>
            <person name="Lukacs Z."/>
            <person name="Mihaltcheva S."/>
            <person name="Morgado L.N."/>
            <person name="Niskanen T."/>
            <person name="Noordeloos M.E."/>
            <person name="Ohm R.A."/>
            <person name="Ortiz-Santana B."/>
            <person name="Ovrebo C."/>
            <person name="Racz N."/>
            <person name="Riley R."/>
            <person name="Savchenko A."/>
            <person name="Shiryaev A."/>
            <person name="Soop K."/>
            <person name="Spirin V."/>
            <person name="Szebenyi C."/>
            <person name="Tomsovsky M."/>
            <person name="Tulloss R.E."/>
            <person name="Uehling J."/>
            <person name="Grigoriev I.V."/>
            <person name="Vagvolgyi C."/>
            <person name="Papp T."/>
            <person name="Martin F.M."/>
            <person name="Miettinen O."/>
            <person name="Hibbett D.S."/>
            <person name="Nagy L.G."/>
        </authorList>
    </citation>
    <scope>NUCLEOTIDE SEQUENCE [LARGE SCALE GENOMIC DNA]</scope>
    <source>
        <strain evidence="8 9">HHB13444</strain>
    </source>
</reference>
<name>A0A5C3NR98_9APHY</name>
<gene>
    <name evidence="8" type="ORF">K466DRAFT_404756</name>
</gene>
<dbReference type="PANTHER" id="PTHR15549">
    <property type="entry name" value="PAIRED IMMUNOGLOBULIN-LIKE TYPE 2 RECEPTOR"/>
    <property type="match status" value="1"/>
</dbReference>
<evidence type="ECO:0000256" key="3">
    <source>
        <dbReference type="ARBA" id="ARBA00022989"/>
    </source>
</evidence>
<evidence type="ECO:0000256" key="1">
    <source>
        <dbReference type="ARBA" id="ARBA00004167"/>
    </source>
</evidence>
<evidence type="ECO:0000256" key="4">
    <source>
        <dbReference type="ARBA" id="ARBA00023136"/>
    </source>
</evidence>
<evidence type="ECO:0008006" key="10">
    <source>
        <dbReference type="Google" id="ProtNLM"/>
    </source>
</evidence>
<dbReference type="GO" id="GO:0016020">
    <property type="term" value="C:membrane"/>
    <property type="evidence" value="ECO:0007669"/>
    <property type="project" value="UniProtKB-SubCell"/>
</dbReference>
<dbReference type="InterPro" id="IPR051694">
    <property type="entry name" value="Immunoregulatory_rcpt-like"/>
</dbReference>
<feature type="compositionally biased region" description="Low complexity" evidence="5">
    <location>
        <begin position="175"/>
        <end position="199"/>
    </location>
</feature>
<feature type="signal peptide" evidence="7">
    <location>
        <begin position="1"/>
        <end position="23"/>
    </location>
</feature>
<dbReference type="PANTHER" id="PTHR15549:SF30">
    <property type="entry name" value="MID2 DOMAIN-CONTAINING PROTEIN"/>
    <property type="match status" value="1"/>
</dbReference>
<organism evidence="8 9">
    <name type="scientific">Polyporus arcularius HHB13444</name>
    <dbReference type="NCBI Taxonomy" id="1314778"/>
    <lineage>
        <taxon>Eukaryota</taxon>
        <taxon>Fungi</taxon>
        <taxon>Dikarya</taxon>
        <taxon>Basidiomycota</taxon>
        <taxon>Agaricomycotina</taxon>
        <taxon>Agaricomycetes</taxon>
        <taxon>Polyporales</taxon>
        <taxon>Polyporaceae</taxon>
        <taxon>Polyporus</taxon>
    </lineage>
</organism>
<dbReference type="InParanoid" id="A0A5C3NR98"/>